<dbReference type="PANTHER" id="PTHR43431">
    <property type="entry name" value="OXIDOREDUCTASE, SHORT CHAIN DEHYDROGENASE/REDUCTASE FAMILY (AFU_ORTHOLOGUE AFUA_5G14000)"/>
    <property type="match status" value="1"/>
</dbReference>
<reference evidence="1 2" key="1">
    <citation type="submission" date="2017-03" db="EMBL/GenBank/DDBJ databases">
        <title>Whole genome sequence of Micromonospora wenchangensis, isolated from mangrove soil.</title>
        <authorList>
            <person name="Yang H."/>
        </authorList>
    </citation>
    <scope>NUCLEOTIDE SEQUENCE [LARGE SCALE GENOMIC DNA]</scope>
    <source>
        <strain evidence="1 2">CCTCC AA 2012002</strain>
    </source>
</reference>
<evidence type="ECO:0000313" key="1">
    <source>
        <dbReference type="EMBL" id="OWV01489.1"/>
    </source>
</evidence>
<dbReference type="Gene3D" id="3.40.50.720">
    <property type="entry name" value="NAD(P)-binding Rossmann-like Domain"/>
    <property type="match status" value="1"/>
</dbReference>
<dbReference type="InterPro" id="IPR036291">
    <property type="entry name" value="NAD(P)-bd_dom_sf"/>
</dbReference>
<dbReference type="Proteomes" id="UP000197174">
    <property type="component" value="Unassembled WGS sequence"/>
</dbReference>
<dbReference type="OrthoDB" id="9799818at2"/>
<organism evidence="1 2">
    <name type="scientific">Micromonospora wenchangensis</name>
    <dbReference type="NCBI Taxonomy" id="1185415"/>
    <lineage>
        <taxon>Bacteria</taxon>
        <taxon>Bacillati</taxon>
        <taxon>Actinomycetota</taxon>
        <taxon>Actinomycetes</taxon>
        <taxon>Micromonosporales</taxon>
        <taxon>Micromonosporaceae</taxon>
        <taxon>Micromonospora</taxon>
    </lineage>
</organism>
<dbReference type="Pfam" id="PF00106">
    <property type="entry name" value="adh_short"/>
    <property type="match status" value="1"/>
</dbReference>
<keyword evidence="2" id="KW-1185">Reference proteome</keyword>
<dbReference type="AlphaFoldDB" id="A0A246RFE9"/>
<protein>
    <submittedName>
        <fullName evidence="1">Short-chain dehydrogenase</fullName>
    </submittedName>
</protein>
<dbReference type="PANTHER" id="PTHR43431:SF7">
    <property type="entry name" value="OXIDOREDUCTASE, SHORT CHAIN DEHYDROGENASE_REDUCTASE FAMILY (AFU_ORTHOLOGUE AFUA_5G14000)"/>
    <property type="match status" value="1"/>
</dbReference>
<name>A0A246RFE9_9ACTN</name>
<dbReference type="EMBL" id="MZMV01000060">
    <property type="protein sequence ID" value="OWV01489.1"/>
    <property type="molecule type" value="Genomic_DNA"/>
</dbReference>
<dbReference type="RefSeq" id="WP_088646652.1">
    <property type="nucleotide sequence ID" value="NZ_MZMV01000060.1"/>
</dbReference>
<accession>A0A246RFE9</accession>
<comment type="caution">
    <text evidence="1">The sequence shown here is derived from an EMBL/GenBank/DDBJ whole genome shotgun (WGS) entry which is preliminary data.</text>
</comment>
<evidence type="ECO:0000313" key="2">
    <source>
        <dbReference type="Proteomes" id="UP000197174"/>
    </source>
</evidence>
<dbReference type="InterPro" id="IPR002347">
    <property type="entry name" value="SDR_fam"/>
</dbReference>
<dbReference type="SUPFAM" id="SSF51735">
    <property type="entry name" value="NAD(P)-binding Rossmann-fold domains"/>
    <property type="match status" value="1"/>
</dbReference>
<sequence length="238" mass="23876">MSTDGRTLAVVGAGPGLAMGGARVFGAHGYRVGLVARGAAGLADRVRDLSGLGIRSAAFPADVRDPAALTAALDALAARLGPVDVLEYGPDPRSAGITGALRTTAASATDQFDLIVRGALTAVGHVLPAMLDRGDGALLLTTGASSVVPMPVLGNVGVAMAGLRHWALSVAPELASRGVYVGTVTVATAVGGGDPAGEPDAIGRLCLDMVTRRDRVEEVVGDIGRVWRLVGQRAPSSG</sequence>
<gene>
    <name evidence="1" type="ORF">B5D80_26430</name>
</gene>
<proteinExistence type="predicted"/>